<proteinExistence type="predicted"/>
<comment type="caution">
    <text evidence="1">The sequence shown here is derived from an EMBL/GenBank/DDBJ whole genome shotgun (WGS) entry which is preliminary data.</text>
</comment>
<protein>
    <submittedName>
        <fullName evidence="1">Uncharacterized protein</fullName>
    </submittedName>
</protein>
<dbReference type="OrthoDB" id="6174396at2"/>
<accession>W1JAZ2</accession>
<dbReference type="Proteomes" id="UP000019197">
    <property type="component" value="Unassembled WGS sequence"/>
</dbReference>
<dbReference type="RefSeq" id="WP_038267253.1">
    <property type="nucleotide sequence ID" value="NZ_CAWLVK010000372.1"/>
</dbReference>
<gene>
    <name evidence="1" type="ORF">XCR1_4330004</name>
</gene>
<evidence type="ECO:0000313" key="2">
    <source>
        <dbReference type="Proteomes" id="UP000019197"/>
    </source>
</evidence>
<sequence length="234" mass="26524">MAYIDELKQLESLLSETDDIDNAILDNAKQLINRSLELQKDAFFMLNNAYDISNSNNDNEYINDDIRDQIIRMDEFDEIQLHKEKQERERAEEYLKISRLEPSGFTETNKELHDCAGKIVKEAKALFKSAPITAEVWPYRYGGELMISCDLFLEDDSSINLPITICACKSQGFDYSEPNVFDMAEALHLAGLITKALNAKVIIGLGGNEVNPDVLEKPLTVGQTNGKINLWKNQ</sequence>
<organism evidence="1 2">
    <name type="scientific">Xenorhabdus cabanillasii JM26</name>
    <dbReference type="NCBI Taxonomy" id="1427517"/>
    <lineage>
        <taxon>Bacteria</taxon>
        <taxon>Pseudomonadati</taxon>
        <taxon>Pseudomonadota</taxon>
        <taxon>Gammaproteobacteria</taxon>
        <taxon>Enterobacterales</taxon>
        <taxon>Morganellaceae</taxon>
        <taxon>Xenorhabdus</taxon>
    </lineage>
</organism>
<name>W1JAZ2_9GAMM</name>
<dbReference type="AlphaFoldDB" id="W1JAZ2"/>
<dbReference type="EMBL" id="CBXE010000372">
    <property type="protein sequence ID" value="CDL86680.1"/>
    <property type="molecule type" value="Genomic_DNA"/>
</dbReference>
<reference evidence="1 2" key="1">
    <citation type="submission" date="2013-11" db="EMBL/GenBank/DDBJ databases">
        <title>Draft genome sequence and annotation of the entomopathogenic bacterium, Xenorhabdus cabanillasi strain JM26.</title>
        <authorList>
            <person name="Gualtieri M."/>
            <person name="Ogier J.C."/>
            <person name="Pages S."/>
            <person name="Givaudan A."/>
            <person name="Gaudriault S."/>
        </authorList>
    </citation>
    <scope>NUCLEOTIDE SEQUENCE [LARGE SCALE GENOMIC DNA]</scope>
    <source>
        <strain evidence="1 2">JM26</strain>
    </source>
</reference>
<evidence type="ECO:0000313" key="1">
    <source>
        <dbReference type="EMBL" id="CDL86680.1"/>
    </source>
</evidence>